<dbReference type="Proteomes" id="UP000576393">
    <property type="component" value="Unassembled WGS sequence"/>
</dbReference>
<dbReference type="NCBIfam" id="TIGR03696">
    <property type="entry name" value="Rhs_assc_core"/>
    <property type="match status" value="1"/>
</dbReference>
<dbReference type="InterPro" id="IPR006141">
    <property type="entry name" value="Intein_N"/>
</dbReference>
<proteinExistence type="predicted"/>
<dbReference type="InterPro" id="IPR006558">
    <property type="entry name" value="LamG-like"/>
</dbReference>
<feature type="domain" description="LamG-like jellyroll fold" evidence="6">
    <location>
        <begin position="589"/>
        <end position="707"/>
    </location>
</feature>
<keyword evidence="2" id="KW-0677">Repeat</keyword>
<dbReference type="GO" id="GO:0005975">
    <property type="term" value="P:carbohydrate metabolic process"/>
    <property type="evidence" value="ECO:0007669"/>
    <property type="project" value="UniProtKB-ARBA"/>
</dbReference>
<dbReference type="Gene3D" id="2.180.10.10">
    <property type="entry name" value="RHS repeat-associated core"/>
    <property type="match status" value="5"/>
</dbReference>
<name>A0A852V0T3_9ACTN</name>
<feature type="compositionally biased region" description="Polar residues" evidence="4">
    <location>
        <begin position="47"/>
        <end position="76"/>
    </location>
</feature>
<dbReference type="SMART" id="SM00560">
    <property type="entry name" value="LamGL"/>
    <property type="match status" value="1"/>
</dbReference>
<dbReference type="InterPro" id="IPR013783">
    <property type="entry name" value="Ig-like_fold"/>
</dbReference>
<dbReference type="Pfam" id="PF25023">
    <property type="entry name" value="TEN_YD-shell"/>
    <property type="match status" value="2"/>
</dbReference>
<dbReference type="InterPro" id="IPR045351">
    <property type="entry name" value="DUF6531"/>
</dbReference>
<dbReference type="InterPro" id="IPR022385">
    <property type="entry name" value="Rhs_assc_core"/>
</dbReference>
<feature type="compositionally biased region" description="Polar residues" evidence="4">
    <location>
        <begin position="116"/>
        <end position="132"/>
    </location>
</feature>
<gene>
    <name evidence="7" type="ORF">HDA43_005714</name>
</gene>
<dbReference type="PANTHER" id="PTHR32305:SF15">
    <property type="entry name" value="PROTEIN RHSA-RELATED"/>
    <property type="match status" value="1"/>
</dbReference>
<keyword evidence="8" id="KW-1185">Reference proteome</keyword>
<dbReference type="InterPro" id="IPR013320">
    <property type="entry name" value="ConA-like_dom_sf"/>
</dbReference>
<reference evidence="7 8" key="1">
    <citation type="submission" date="2020-07" db="EMBL/GenBank/DDBJ databases">
        <title>Sequencing the genomes of 1000 actinobacteria strains.</title>
        <authorList>
            <person name="Klenk H.-P."/>
        </authorList>
    </citation>
    <scope>NUCLEOTIDE SEQUENCE [LARGE SCALE GENOMIC DNA]</scope>
    <source>
        <strain evidence="7 8">DSM 45763</strain>
    </source>
</reference>
<dbReference type="Gene3D" id="2.60.40.10">
    <property type="entry name" value="Immunoglobulins"/>
    <property type="match status" value="1"/>
</dbReference>
<accession>A0A852V0T3</accession>
<dbReference type="Pfam" id="PF20148">
    <property type="entry name" value="DUF6531"/>
    <property type="match status" value="1"/>
</dbReference>
<evidence type="ECO:0000256" key="1">
    <source>
        <dbReference type="ARBA" id="ARBA00022729"/>
    </source>
</evidence>
<dbReference type="Pfam" id="PF13385">
    <property type="entry name" value="Laminin_G_3"/>
    <property type="match status" value="1"/>
</dbReference>
<dbReference type="PANTHER" id="PTHR32305">
    <property type="match status" value="1"/>
</dbReference>
<dbReference type="SUPFAM" id="SSF51294">
    <property type="entry name" value="Hedgehog/intein (Hint) domain"/>
    <property type="match status" value="1"/>
</dbReference>
<feature type="domain" description="Hint" evidence="5">
    <location>
        <begin position="2447"/>
        <end position="2552"/>
    </location>
</feature>
<evidence type="ECO:0000256" key="2">
    <source>
        <dbReference type="ARBA" id="ARBA00022737"/>
    </source>
</evidence>
<dbReference type="NCBIfam" id="TIGR01643">
    <property type="entry name" value="YD_repeat_2x"/>
    <property type="match status" value="11"/>
</dbReference>
<dbReference type="Gene3D" id="2.170.16.10">
    <property type="entry name" value="Hedgehog/Intein (Hint) domain"/>
    <property type="match status" value="1"/>
</dbReference>
<dbReference type="InterPro" id="IPR036844">
    <property type="entry name" value="Hint_dom_sf"/>
</dbReference>
<dbReference type="EMBL" id="JACCCO010000003">
    <property type="protein sequence ID" value="NYF43487.1"/>
    <property type="molecule type" value="Genomic_DNA"/>
</dbReference>
<dbReference type="InterPro" id="IPR006530">
    <property type="entry name" value="YD"/>
</dbReference>
<dbReference type="SMART" id="SM00306">
    <property type="entry name" value="HintN"/>
    <property type="match status" value="1"/>
</dbReference>
<dbReference type="Gene3D" id="2.60.120.200">
    <property type="match status" value="1"/>
</dbReference>
<dbReference type="InterPro" id="IPR056823">
    <property type="entry name" value="TEN-like_YD-shell"/>
</dbReference>
<evidence type="ECO:0000259" key="5">
    <source>
        <dbReference type="SMART" id="SM00306"/>
    </source>
</evidence>
<evidence type="ECO:0000313" key="8">
    <source>
        <dbReference type="Proteomes" id="UP000576393"/>
    </source>
</evidence>
<dbReference type="SUPFAM" id="SSF49899">
    <property type="entry name" value="Concanavalin A-like lectins/glucanases"/>
    <property type="match status" value="1"/>
</dbReference>
<dbReference type="InterPro" id="IPR050708">
    <property type="entry name" value="T6SS_VgrG/RHS"/>
</dbReference>
<keyword evidence="1" id="KW-0732">Signal</keyword>
<protein>
    <submittedName>
        <fullName evidence="7">RHS repeat-associated protein</fullName>
    </submittedName>
</protein>
<organism evidence="7 8">
    <name type="scientific">Streptosporangium sandarakinum</name>
    <dbReference type="NCBI Taxonomy" id="1260955"/>
    <lineage>
        <taxon>Bacteria</taxon>
        <taxon>Bacillati</taxon>
        <taxon>Actinomycetota</taxon>
        <taxon>Actinomycetes</taxon>
        <taxon>Streptosporangiales</taxon>
        <taxon>Streptosporangiaceae</taxon>
        <taxon>Streptosporangium</taxon>
    </lineage>
</organism>
<feature type="region of interest" description="Disordered" evidence="4">
    <location>
        <begin position="902"/>
        <end position="935"/>
    </location>
</feature>
<dbReference type="PROSITE" id="PS50817">
    <property type="entry name" value="INTEIN_N_TER"/>
    <property type="match status" value="1"/>
</dbReference>
<comment type="caution">
    <text evidence="7">The sequence shown here is derived from an EMBL/GenBank/DDBJ whole genome shotgun (WGS) entry which is preliminary data.</text>
</comment>
<evidence type="ECO:0000256" key="4">
    <source>
        <dbReference type="SAM" id="MobiDB-lite"/>
    </source>
</evidence>
<feature type="region of interest" description="Disordered" evidence="4">
    <location>
        <begin position="47"/>
        <end position="132"/>
    </location>
</feature>
<dbReference type="CDD" id="cd00110">
    <property type="entry name" value="LamG"/>
    <property type="match status" value="1"/>
</dbReference>
<dbReference type="Pfam" id="PF05593">
    <property type="entry name" value="RHS_repeat"/>
    <property type="match status" value="6"/>
</dbReference>
<dbReference type="GO" id="GO:0016539">
    <property type="term" value="P:intein-mediated protein splicing"/>
    <property type="evidence" value="ECO:0007669"/>
    <property type="project" value="InterPro"/>
</dbReference>
<evidence type="ECO:0000259" key="6">
    <source>
        <dbReference type="SMART" id="SM00560"/>
    </source>
</evidence>
<sequence length="2691" mass="287223">MLAGVILTILIPALLDLPALPAMSATVEAGITVPMLSPRSGEIPVQLSGTASGVPSLVPSAQTATGVRTKELSSASDAPKKAVPAEGRFVKESTPQKGAPHPSKAKNPQGKALSQALASSTPPCGNVSPWKSNYSVTKGERVASASRIWEALQGIEGWINTTPPENASRTVWADRGPCPLPPAPTVTSLTPADESLLMTLQPTLAATAKTWSGGSVGFDFTICDSPSMMGDCVYSEDYDDMICCGLSGEWKVPEGVLSWGREYWWQVYAVDASTIGGQGASSSIQSFTVGVRQPTITSQLSARGINGQEFHQAPGNYTTTFTDIAVQTAGPPLSVVRSYNSMDPRRDGAFGAGWATRFDMRIVPETIRGYEALLVTYPDGHTVRFATKKDGTFQPPPGMYATLAKVETGGWRLMDKSSTSYVFDAQGRLLKVTDSRGRSQTLTYGPDGKLSKVTGSGGRFLSFTWTGAHVTGVSTDSVDGEPLTWSYSYTADRLTKVCTPTTTCTQFDYETGSLYRSSIQDADPFGYWRLGDASGNNGADLGWGAGSAYYSGVTLGKPGALAGSTDTAAELKSSSYVELPVDTLSRLRGQGTLELWFKTTVTGRIVSSGEYSASDPVLQVGTDGKLRASMLPTASPIVSSAAVNDGAWHHAALTIDGDKQTLFLDGQSVGTLTQKSDDDDRVITRIGGSLVGTVDEVAVYDRPLTEAEVTAHFGARTESPNKLTKITLPSGRVWAVNTYDTATERLISHTDSDGGTWKIGAPAYDRATGKSTVVVTDPKNEKLTFVYDAWRGYRPVSTTDQLGKVTSYAYDTGGFLKKITDPNGNAFERFYDKRGNVISSRRCRTSASCQLDYQQYYLNKDDQFDPRNDRLVASRDARSSGSTDNTYASKWEYNEYGEPLKETTPVTADFPNGRSTTTAYTDGTEPAIGGGDTPAGLVKSAKDAKGNETTYRYTSAGDLAEQTSPSGLVTKFTYDAVGRMLTRTEVSEAHPTGATTTFTYDGLGRMLTQTGPGVKNEVTNVTHTAKVTYTYDADGNKLTETLSDLTGGDPERVTTYTYDASGRVETVTDPEGGVVRTAWDATGARVSTTDQLGVVRTFGYTKRGEPTTTTLKNWTGSPVSPQPAKDVVLQSLSYDPGGRLAAQVDAMGRKTSYTYFADNLVSQVVADDVKLNGLSTTTDVVLEDNVYDPAGNLTKQVKGGGKATTEYVYDAASRLTSTTFDPATLKRKVALEYDEGNNVTKKTLTGAGTTRTESTLYAYNALNQVTRQTVENGDDDLVSTSTYDDRGLLVTTTDPRGNASGATAADFTATMRYDIAGRLVETISPRVKIEKNGSSADGHPKVAFGYDTAGLVTHTVDAEGRKLTSAFDKAGRLISTVSPSYIPPGGEAVTPKVGIEYDAAGRKTKVTDERGYVTSTEYDALGNPVRVTDPGPSGPGGQWVTQFDLLGEPLATIDPTGARDEATYDDLGRNITETRIERRPTTAAYTTTLSYDTADNLIKSVAPGDKVTDYEVNAAGEITATTDPNLNKSTVAYDLAGRTVKVTDPLGNAAEAVYDLAGRQTGAKDLDATGAIVRTLNFGYDPVGNQTRTISGEGHVTRRTFDAAGRLTVLSEPVSAEKSITTTFGYDATGARTRLTDGRGNATWTTYNVLGLAESVIEPATTAHPNAADRTWTTLYDAAGNAVTTLQPGGVRIDRVFDHLGQVTKQTGAGAGVDTPERNLTYDAAGRLTAIGDYTLEYNDRSLLTKVSKATVQVAAYAYDGLGNTTQRVDTAGTSTYTYDNASRLKTATDPVTGRTWTYGYDNADRLTSQTSANPAGTQSYTYDAVDRLTSHTLKNSGGTQLSKIAYDWDKDDNLVTKITSGTAGAGVNTYGYDHSGRLTSWTAPDGKATAYEWDDAGNRTKAGDKTFVYDERNRLLSGGGTEYTYTARGTVATETTGGVTKNLVFDAFDRMISDGEANYGYDALGRMTSRTEGTDQQRFVYSGLSNDLVTVANASNVTVAKYGRDLSGGLLSLQEGAGPALGVMADLHGDVVGAFSGTTLVDSVAYDPFGEVTHRSGTVHTLGYQGEYTDPDTGKVNMDARWYRPGSGTFTSRDTVTLEPNPSVQANRYTYANASPLTGTDPSGHSTTCSVSCVVNTAPSGGSGAGAASGWTFSWSDYIDEMIARQQRAADWSAPTTIGEPYISPTCCSFNGSSDADSMWWEERFGDYANPALWCSESEARKSKLLPNCRPMPEGMEGTFWNAPKSVQNKFLLQYNIKQMYSTDVSDAYILASWIKLLPPPPMAAGPAPGTIDPWEACALKYSKKACQEWRAAAAQIALTNEFKSNCSKATLKKLEYCINVAQAIGLDANKVINASTGIAQLDALADLIKPLMGPTNEVINFLVGDAISCTKGDILACVVFAANFAAPPVGMAAKIARAGKAVAGIGKALKGTENALGAASKACRRSSFLPGTKVLMADGSYKKIEELKVGDKVIATDPRSGITRARRVSVIISSKGDKDLVRVAVDIDGAKGNKVGAVVATDTHPFWVANLKEWRTAGELQLGQWLRTSAGTYVQVARLTRWKVAEQRVHNLSVDGLHTYHVLAGTVPLLVHNSTPCLPIGPQRPPGTGGDWVARKADNGQGIVWQAPNSTGNANMIRVMNPSNHYQYGYVRFYNKHGQPVGLDGKPGPNSHTHIPLNPDGTYQLPVGW</sequence>
<evidence type="ECO:0000256" key="3">
    <source>
        <dbReference type="ARBA" id="ARBA00023157"/>
    </source>
</evidence>
<dbReference type="InterPro" id="IPR001791">
    <property type="entry name" value="Laminin_G"/>
</dbReference>
<dbReference type="InterPro" id="IPR031325">
    <property type="entry name" value="RHS_repeat"/>
</dbReference>
<dbReference type="Pfam" id="PF07591">
    <property type="entry name" value="PT-HINT"/>
    <property type="match status" value="1"/>
</dbReference>
<evidence type="ECO:0000313" key="7">
    <source>
        <dbReference type="EMBL" id="NYF43487.1"/>
    </source>
</evidence>
<keyword evidence="3" id="KW-1015">Disulfide bond</keyword>
<dbReference type="CDD" id="cd00081">
    <property type="entry name" value="Hint"/>
    <property type="match status" value="1"/>
</dbReference>
<dbReference type="InterPro" id="IPR003587">
    <property type="entry name" value="Hint_dom_N"/>
</dbReference>